<evidence type="ECO:0000313" key="1">
    <source>
        <dbReference type="EMBL" id="KAK7288503.1"/>
    </source>
</evidence>
<dbReference type="Proteomes" id="UP001372338">
    <property type="component" value="Unassembled WGS sequence"/>
</dbReference>
<comment type="caution">
    <text evidence="1">The sequence shown here is derived from an EMBL/GenBank/DDBJ whole genome shotgun (WGS) entry which is preliminary data.</text>
</comment>
<reference evidence="1 2" key="1">
    <citation type="submission" date="2024-01" db="EMBL/GenBank/DDBJ databases">
        <title>The genomes of 5 underutilized Papilionoideae crops provide insights into root nodulation and disease resistanc.</title>
        <authorList>
            <person name="Yuan L."/>
        </authorList>
    </citation>
    <scope>NUCLEOTIDE SEQUENCE [LARGE SCALE GENOMIC DNA]</scope>
    <source>
        <strain evidence="1">ZHUSHIDOU_FW_LH</strain>
        <tissue evidence="1">Leaf</tissue>
    </source>
</reference>
<organism evidence="1 2">
    <name type="scientific">Crotalaria pallida</name>
    <name type="common">Smooth rattlebox</name>
    <name type="synonym">Crotalaria striata</name>
    <dbReference type="NCBI Taxonomy" id="3830"/>
    <lineage>
        <taxon>Eukaryota</taxon>
        <taxon>Viridiplantae</taxon>
        <taxon>Streptophyta</taxon>
        <taxon>Embryophyta</taxon>
        <taxon>Tracheophyta</taxon>
        <taxon>Spermatophyta</taxon>
        <taxon>Magnoliopsida</taxon>
        <taxon>eudicotyledons</taxon>
        <taxon>Gunneridae</taxon>
        <taxon>Pentapetalae</taxon>
        <taxon>rosids</taxon>
        <taxon>fabids</taxon>
        <taxon>Fabales</taxon>
        <taxon>Fabaceae</taxon>
        <taxon>Papilionoideae</taxon>
        <taxon>50 kb inversion clade</taxon>
        <taxon>genistoids sensu lato</taxon>
        <taxon>core genistoids</taxon>
        <taxon>Crotalarieae</taxon>
        <taxon>Crotalaria</taxon>
    </lineage>
</organism>
<keyword evidence="2" id="KW-1185">Reference proteome</keyword>
<protein>
    <submittedName>
        <fullName evidence="1">Uncharacterized protein</fullName>
    </submittedName>
</protein>
<dbReference type="EMBL" id="JAYWIO010000001">
    <property type="protein sequence ID" value="KAK7288503.1"/>
    <property type="molecule type" value="Genomic_DNA"/>
</dbReference>
<name>A0AAN9IY30_CROPI</name>
<sequence>MTSFIGKSKFASNLASEDLHFYLKSSTELEVLEESSNVVLLHRRNGVVLLRLCASSPLVVVCRVAC</sequence>
<gene>
    <name evidence="1" type="ORF">RIF29_01963</name>
</gene>
<evidence type="ECO:0000313" key="2">
    <source>
        <dbReference type="Proteomes" id="UP001372338"/>
    </source>
</evidence>
<proteinExistence type="predicted"/>
<accession>A0AAN9IY30</accession>
<dbReference type="AlphaFoldDB" id="A0AAN9IY30"/>